<proteinExistence type="predicted"/>
<organism evidence="8 9">
    <name type="scientific">Thalassovita mangrovi</name>
    <dbReference type="NCBI Taxonomy" id="2692236"/>
    <lineage>
        <taxon>Bacteria</taxon>
        <taxon>Pseudomonadati</taxon>
        <taxon>Pseudomonadota</taxon>
        <taxon>Alphaproteobacteria</taxon>
        <taxon>Rhodobacterales</taxon>
        <taxon>Roseobacteraceae</taxon>
        <taxon>Thalassovita</taxon>
    </lineage>
</organism>
<keyword evidence="3 4" id="KW-0597">Phosphoprotein</keyword>
<feature type="transmembrane region" description="Helical" evidence="5">
    <location>
        <begin position="209"/>
        <end position="228"/>
    </location>
</feature>
<evidence type="ECO:0000256" key="3">
    <source>
        <dbReference type="ARBA" id="ARBA00022553"/>
    </source>
</evidence>
<dbReference type="CDD" id="cd17546">
    <property type="entry name" value="REC_hyHK_CKI1_RcsC-like"/>
    <property type="match status" value="1"/>
</dbReference>
<dbReference type="Pfam" id="PF00072">
    <property type="entry name" value="Response_reg"/>
    <property type="match status" value="1"/>
</dbReference>
<evidence type="ECO:0000256" key="2">
    <source>
        <dbReference type="ARBA" id="ARBA00012438"/>
    </source>
</evidence>
<comment type="caution">
    <text evidence="8">The sequence shown here is derived from an EMBL/GenBank/DDBJ whole genome shotgun (WGS) entry which is preliminary data.</text>
</comment>
<dbReference type="AlphaFoldDB" id="A0A6L8LEK8"/>
<evidence type="ECO:0000313" key="8">
    <source>
        <dbReference type="EMBL" id="MYM54245.1"/>
    </source>
</evidence>
<dbReference type="GO" id="GO:0000155">
    <property type="term" value="F:phosphorelay sensor kinase activity"/>
    <property type="evidence" value="ECO:0007669"/>
    <property type="project" value="InterPro"/>
</dbReference>
<dbReference type="InterPro" id="IPR036097">
    <property type="entry name" value="HisK_dim/P_sf"/>
</dbReference>
<dbReference type="InterPro" id="IPR003661">
    <property type="entry name" value="HisK_dim/P_dom"/>
</dbReference>
<dbReference type="PRINTS" id="PR00344">
    <property type="entry name" value="BCTRLSENSOR"/>
</dbReference>
<gene>
    <name evidence="8" type="ORF">GR167_02930</name>
</gene>
<dbReference type="Proteomes" id="UP000479043">
    <property type="component" value="Unassembled WGS sequence"/>
</dbReference>
<feature type="transmembrane region" description="Helical" evidence="5">
    <location>
        <begin position="263"/>
        <end position="295"/>
    </location>
</feature>
<name>A0A6L8LEK8_9RHOB</name>
<dbReference type="SMART" id="SM00448">
    <property type="entry name" value="REC"/>
    <property type="match status" value="1"/>
</dbReference>
<comment type="catalytic activity">
    <reaction evidence="1">
        <text>ATP + protein L-histidine = ADP + protein N-phospho-L-histidine.</text>
        <dbReference type="EC" id="2.7.13.3"/>
    </reaction>
</comment>
<dbReference type="SUPFAM" id="SSF47384">
    <property type="entry name" value="Homodimeric domain of signal transducing histidine kinase"/>
    <property type="match status" value="1"/>
</dbReference>
<feature type="transmembrane region" description="Helical" evidence="5">
    <location>
        <begin position="97"/>
        <end position="116"/>
    </location>
</feature>
<dbReference type="SUPFAM" id="SSF52172">
    <property type="entry name" value="CheY-like"/>
    <property type="match status" value="1"/>
</dbReference>
<dbReference type="InterPro" id="IPR003594">
    <property type="entry name" value="HATPase_dom"/>
</dbReference>
<feature type="transmembrane region" description="Helical" evidence="5">
    <location>
        <begin position="70"/>
        <end position="90"/>
    </location>
</feature>
<feature type="domain" description="Histidine kinase" evidence="6">
    <location>
        <begin position="481"/>
        <end position="697"/>
    </location>
</feature>
<sequence>MQKKDIFPSVGSAEDRPLIRAMLQEPRAVLVQNSLQARFGTVLLLLFAFAAALSIVSARPPAPISLTETSFVALAPHPATVLLLLGFALFPIDRRLLIFAAGFTLLFLLSGIWSVASGNLAQPPDLNMSALVLLATGGNAAAGVLLGLGARALAPRIARAFPSITLDVALAGTTLGLTLLPGMAVALAAAAFAAHGLGLGQFDTMAPMVINQVMKGAAVASSLLIITLYPPNLRRLPGRLPLLLLFIAAIVIDRSLGWQSEHVITVILALALRLALPVTAAVPLTLAGIVLQSLIFAPDPQGGVQGYLVSAVLFLLLAICDLMLLNKHALERQNERVQDLLRSTLSTAQFGYFLYSSKLNRIWIDENLRLGPSRPLSGSGTELLLRMHPDDAGKVQEFWNSYSPEPRQFILRISDTAPYDKDNQIRVYRVNFLSRKSWQHGLLTLGTITDVTELHQTSSTLMNTLRRIESSKEQQHRLFAMVSHEIRTPAAILKMLSDQMDETGDWAELGPRFGLILDQLMTLMDDLGSAVREQDMLVSNSASFQPYELLHHLADVYRVMAQQAGIGIEVQVPRVYDQPRITDVGRLHQILGNLVRNAILHSGGRHLTIGYQERFDGKTLQGVWTIEDDGDGIPNPLIPGLFDPFNRLSSGVYSKSDGMGMGMYIVKLFAENLDGSVDYDRGGLGGARFTLTLPLRAGAPQRPAPEPAADYSPLTAALVEDNQMVGEITQRLLLKVFGGVDHLTSAETLLDRWQDLAPDVVITDIQLAEMDGRELIRTLRRQGFEGPVFVLSGTPLSDQERAAIGADAVLSKPLNLDELKMRLGDARERADTAAL</sequence>
<dbReference type="InterPro" id="IPR001789">
    <property type="entry name" value="Sig_transdc_resp-reg_receiver"/>
</dbReference>
<feature type="transmembrane region" description="Helical" evidence="5">
    <location>
        <begin position="240"/>
        <end position="257"/>
    </location>
</feature>
<dbReference type="InterPro" id="IPR005467">
    <property type="entry name" value="His_kinase_dom"/>
</dbReference>
<evidence type="ECO:0000256" key="4">
    <source>
        <dbReference type="PROSITE-ProRule" id="PRU00169"/>
    </source>
</evidence>
<dbReference type="SMART" id="SM00387">
    <property type="entry name" value="HATPase_c"/>
    <property type="match status" value="1"/>
</dbReference>
<dbReference type="PROSITE" id="PS50110">
    <property type="entry name" value="RESPONSE_REGULATORY"/>
    <property type="match status" value="1"/>
</dbReference>
<protein>
    <recommendedName>
        <fullName evidence="2">histidine kinase</fullName>
        <ecNumber evidence="2">2.7.13.3</ecNumber>
    </recommendedName>
</protein>
<keyword evidence="5" id="KW-0472">Membrane</keyword>
<dbReference type="RefSeq" id="WP_160971956.1">
    <property type="nucleotide sequence ID" value="NZ_WWEN01000002.1"/>
</dbReference>
<dbReference type="Gene3D" id="1.10.287.130">
    <property type="match status" value="1"/>
</dbReference>
<reference evidence="8 9" key="1">
    <citation type="submission" date="2020-01" db="EMBL/GenBank/DDBJ databases">
        <authorList>
            <person name="Chen S."/>
        </authorList>
    </citation>
    <scope>NUCLEOTIDE SEQUENCE [LARGE SCALE GENOMIC DNA]</scope>
    <source>
        <strain evidence="8 9">GS-10</strain>
    </source>
</reference>
<dbReference type="Pfam" id="PF02518">
    <property type="entry name" value="HATPase_c"/>
    <property type="match status" value="1"/>
</dbReference>
<dbReference type="EC" id="2.7.13.3" evidence="2"/>
<evidence type="ECO:0000256" key="5">
    <source>
        <dbReference type="SAM" id="Phobius"/>
    </source>
</evidence>
<evidence type="ECO:0000313" key="9">
    <source>
        <dbReference type="Proteomes" id="UP000479043"/>
    </source>
</evidence>
<feature type="transmembrane region" description="Helical" evidence="5">
    <location>
        <begin position="128"/>
        <end position="148"/>
    </location>
</feature>
<dbReference type="InterPro" id="IPR004358">
    <property type="entry name" value="Sig_transdc_His_kin-like_C"/>
</dbReference>
<evidence type="ECO:0000256" key="1">
    <source>
        <dbReference type="ARBA" id="ARBA00000085"/>
    </source>
</evidence>
<dbReference type="PROSITE" id="PS50109">
    <property type="entry name" value="HIS_KIN"/>
    <property type="match status" value="1"/>
</dbReference>
<keyword evidence="5" id="KW-0812">Transmembrane</keyword>
<keyword evidence="9" id="KW-1185">Reference proteome</keyword>
<dbReference type="InterPro" id="IPR036890">
    <property type="entry name" value="HATPase_C_sf"/>
</dbReference>
<dbReference type="CDD" id="cd00082">
    <property type="entry name" value="HisKA"/>
    <property type="match status" value="1"/>
</dbReference>
<dbReference type="PANTHER" id="PTHR43547">
    <property type="entry name" value="TWO-COMPONENT HISTIDINE KINASE"/>
    <property type="match status" value="1"/>
</dbReference>
<dbReference type="PANTHER" id="PTHR43547:SF2">
    <property type="entry name" value="HYBRID SIGNAL TRANSDUCTION HISTIDINE KINASE C"/>
    <property type="match status" value="1"/>
</dbReference>
<dbReference type="SUPFAM" id="SSF55874">
    <property type="entry name" value="ATPase domain of HSP90 chaperone/DNA topoisomerase II/histidine kinase"/>
    <property type="match status" value="1"/>
</dbReference>
<feature type="transmembrane region" description="Helical" evidence="5">
    <location>
        <begin position="168"/>
        <end position="197"/>
    </location>
</feature>
<dbReference type="EMBL" id="WWEN01000002">
    <property type="protein sequence ID" value="MYM54245.1"/>
    <property type="molecule type" value="Genomic_DNA"/>
</dbReference>
<evidence type="ECO:0000259" key="6">
    <source>
        <dbReference type="PROSITE" id="PS50109"/>
    </source>
</evidence>
<feature type="modified residue" description="4-aspartylphosphate" evidence="4">
    <location>
        <position position="764"/>
    </location>
</feature>
<dbReference type="Gene3D" id="3.30.565.10">
    <property type="entry name" value="Histidine kinase-like ATPase, C-terminal domain"/>
    <property type="match status" value="1"/>
</dbReference>
<keyword evidence="5" id="KW-1133">Transmembrane helix</keyword>
<dbReference type="CDD" id="cd00075">
    <property type="entry name" value="HATPase"/>
    <property type="match status" value="1"/>
</dbReference>
<accession>A0A6L8LEK8</accession>
<evidence type="ECO:0000259" key="7">
    <source>
        <dbReference type="PROSITE" id="PS50110"/>
    </source>
</evidence>
<dbReference type="InterPro" id="IPR011006">
    <property type="entry name" value="CheY-like_superfamily"/>
</dbReference>
<feature type="transmembrane region" description="Helical" evidence="5">
    <location>
        <begin position="307"/>
        <end position="325"/>
    </location>
</feature>
<feature type="domain" description="Response regulatory" evidence="7">
    <location>
        <begin position="715"/>
        <end position="827"/>
    </location>
</feature>
<feature type="transmembrane region" description="Helical" evidence="5">
    <location>
        <begin position="37"/>
        <end position="58"/>
    </location>
</feature>
<dbReference type="Gene3D" id="3.40.50.2300">
    <property type="match status" value="1"/>
</dbReference>